<comment type="caution">
    <text evidence="3">The sequence shown here is derived from an EMBL/GenBank/DDBJ whole genome shotgun (WGS) entry which is preliminary data.</text>
</comment>
<keyword evidence="2" id="KW-0472">Membrane</keyword>
<feature type="transmembrane region" description="Helical" evidence="2">
    <location>
        <begin position="1816"/>
        <end position="1839"/>
    </location>
</feature>
<dbReference type="OrthoDB" id="262785at2759"/>
<evidence type="ECO:0000256" key="2">
    <source>
        <dbReference type="SAM" id="Phobius"/>
    </source>
</evidence>
<protein>
    <submittedName>
        <fullName evidence="3">Uncharacterized protein</fullName>
    </submittedName>
</protein>
<feature type="region of interest" description="Disordered" evidence="1">
    <location>
        <begin position="1875"/>
        <end position="1907"/>
    </location>
</feature>
<evidence type="ECO:0000313" key="3">
    <source>
        <dbReference type="EMBL" id="EKF26955.1"/>
    </source>
</evidence>
<feature type="compositionally biased region" description="Basic and acidic residues" evidence="1">
    <location>
        <begin position="1949"/>
        <end position="1959"/>
    </location>
</feature>
<feature type="non-terminal residue" evidence="3">
    <location>
        <position position="1"/>
    </location>
</feature>
<sequence>GAHSTTANWSPVCTELTFTRPSPTGTFTGCLRLGQSLIVTASQQDGYQFTLMDTFRFVNGADQCLYADGSQTVSGTITVGDAVQTIGGTPVTTAGAVFVLPPALLGTGTVSFRLCFKDSANNQFAVPLDATDLTLSEFNVAPHLIASVLLQHSIAAGQRVLMTFFAANPQEGGLTPYAAFPPVPFSPGPVYDGNFDAATAIHFSSPFAYREGRCFAANPTLNGVYGSSTQTLGSFDPMIGGSYIACYRSAKCSVEDVGIPFIVGGYNPASFAITPPQPRRGQLLDLTFFRNMQDLDALPLTPGGDRAVAQANLFSCWNLPDNAGAVVGGTADVTSVGIFFAAQDPASRSATQIRVCYRLQDGSWSELPRNSFLLQPANPFSFTVSNGPARVQQLNQIVFRGSSLGAMDRVKIIKKSETCTDASVPPREIVSHALSTGDAIPGTANGWSVTNATSTTTVFNMSSTIRGEFGFCYKLAADSVWTRVYGDLIIGSRDPADVVQTPENAVEGELFTLNFTASEDLPSLSEGDRVAFYTGDISCLAPGHGADVIITSPSRTDLLPRNLLFQLAAGTIGKHTLCYWKSNGNVIVWGFETVVIGRNPWNYRTHPAATSLRANQLISAIFWGFGLIADPVAGKSDQVKFIPSSNPRTDAACQTIEQEASVMNYPLTANGTLSVQVVRFTPPAVGFYWVCYKLNGGQFRVMGGDVLAVGAANPCGAIPAKNVKTLWNGEMNIWTIDSRTVPLEGGLAFYSVNHCNNFPYYVIPEPSITQFPHGVAVVRNGVALLRTGPPTGDGVVVSLCYYADGVITMLSEPVMQVVEGVPPVVEEPVPAMALQLFQFSLAVVPTPLDYVVLVANSDDCVGLTAPASPSDVFISVVTEGDQIVVTTAVGLEGTFYICYSHRVGPCGEDATEECARIVGTVVASAPNPSDWFMTPSTVYTTEEVEFHLVRRLGTVAGAMEELWLTPISITQDTTMKEFALACIATMSGGDRIVLQPEADQSSVWKARLNVVASYALCYLSEGATLPTIFPPLSRAGPVVQLTNVLSVVFPVAPVVGTTAAVILQGRGLSQDDQLVAVGVPATGSIPVDICTNSIYTPRVTAEASKSGYGLRDIVYFLLFEDPSKYALCFQAVASTGPMVLITPNSFQVDLTVLSFTVVSVALTNTPIELEFRGSGLRAIDEAALVFLHPDTAAAIDICANGNYAAVSSASPDGTTSLYVTVVTEPGTYAVCYRKPDLTPILLPTYLSVAVRTATGARFTVRPSCSALSACSPQPVVALINASGEPTSDPGATVVMHLNLENGKAADELLAGGAVYTQEDFSIFYFFEITISTAGTYVMEAEFKLRGGVRLFASLPNLVVTEGGEKAGMAVVTCDPVGIIERSLLSSGQSNPNVNITCVIETKSPLAPKAYTVQLNAGQSTDVVFDGDSTAGLPQYSFTVIPAYDQPLIQFVSIITEAAPPFQSWPVLNSPVIVRIGSIPEENSTLFCASNSMGLPSKTMVRLNNNLTCQAQGKRMINNMEVNIVALPKYMRIFSEYDDDVKTDEAINIGAYPESLDGNYIFDVNVSEISSNVSIIGSVPMSQKSIVYVPMKGSPSRFTVIGEPESGESQISCVSEPSGSTLWFTPVERFKCTLSLRAGGMPINGVSQDFLVTMPEGGSTEPMPPQAWGPTLFIQGATPPIINNVPSPRKSNQIFSVFVTFTPLSRPIASTSGTLVYADIVELKKESGGDVSLKLMGSGLSPSNKYGVRSTPECTEGVDSEARVTGSTTSTTELQLSVKVKEGPFYLCFAPSDQPTHWQSLSSEALDYKSSGGLDKWTTLLIVGVILLLLLLILLVVVVWRVCMFKRREESQYIQKAVYMPPRANYRFLRRDRNETQLTENLPPSAPTTTSQPSAERNEMVPSPMRRSNHKVRINIHDHDAYSDVEIGDGETKLRPVAPKDFKKRGSNGEMKKDSQKFVELDSSEDEPSRYIPSVPPPKPPRDDDVHPLIGAVEQATAARPEAGEETSRSGPYQHLHRQSQERPPMEAQFSPPANAAAAATAMGEDADRDQQWVGPFLVRGHTSRPMVNQNSPSNGAVRNGDRRNGN</sequence>
<evidence type="ECO:0000313" key="4">
    <source>
        <dbReference type="Proteomes" id="UP000007350"/>
    </source>
</evidence>
<keyword evidence="4" id="KW-1185">Reference proteome</keyword>
<feature type="compositionally biased region" description="Basic and acidic residues" evidence="1">
    <location>
        <begin position="1929"/>
        <end position="1940"/>
    </location>
</feature>
<evidence type="ECO:0000256" key="1">
    <source>
        <dbReference type="SAM" id="MobiDB-lite"/>
    </source>
</evidence>
<keyword evidence="2" id="KW-1133">Transmembrane helix</keyword>
<gene>
    <name evidence="3" type="ORF">MOQ_009334</name>
</gene>
<accession>K2MIJ7</accession>
<proteinExistence type="predicted"/>
<organism evidence="3 4">
    <name type="scientific">Trypanosoma cruzi marinkellei</name>
    <dbReference type="NCBI Taxonomy" id="85056"/>
    <lineage>
        <taxon>Eukaryota</taxon>
        <taxon>Discoba</taxon>
        <taxon>Euglenozoa</taxon>
        <taxon>Kinetoplastea</taxon>
        <taxon>Metakinetoplastina</taxon>
        <taxon>Trypanosomatida</taxon>
        <taxon>Trypanosomatidae</taxon>
        <taxon>Trypanosoma</taxon>
        <taxon>Schizotrypanum</taxon>
    </lineage>
</organism>
<feature type="compositionally biased region" description="Polar residues" evidence="1">
    <location>
        <begin position="2065"/>
        <end position="2076"/>
    </location>
</feature>
<keyword evidence="2" id="KW-0812">Transmembrane</keyword>
<reference evidence="3 4" key="1">
    <citation type="journal article" date="2012" name="BMC Genomics">
        <title>Comparative genomic analysis of human infective Trypanosoma cruzi lineages with the bat-restricted subspecies T. cruzi marinkellei.</title>
        <authorList>
            <person name="Franzen O."/>
            <person name="Talavera-Lopez C."/>
            <person name="Ochaya S."/>
            <person name="Butler C.E."/>
            <person name="Messenger L.A."/>
            <person name="Lewis M.D."/>
            <person name="Llewellyn M.S."/>
            <person name="Marinkelle C.J."/>
            <person name="Tyler K.M."/>
            <person name="Miles M.A."/>
            <person name="Andersson B."/>
        </authorList>
    </citation>
    <scope>NUCLEOTIDE SEQUENCE [LARGE SCALE GENOMIC DNA]</scope>
    <source>
        <strain evidence="3 4">B7</strain>
    </source>
</reference>
<name>K2MIJ7_TRYCR</name>
<dbReference type="Proteomes" id="UP000007350">
    <property type="component" value="Unassembled WGS sequence"/>
</dbReference>
<feature type="region of interest" description="Disordered" evidence="1">
    <location>
        <begin position="1926"/>
        <end position="2086"/>
    </location>
</feature>
<dbReference type="EMBL" id="AHKC01019576">
    <property type="protein sequence ID" value="EKF26955.1"/>
    <property type="molecule type" value="Genomic_DNA"/>
</dbReference>